<protein>
    <submittedName>
        <fullName evidence="1">Uncharacterized protein</fullName>
    </submittedName>
</protein>
<organism evidence="1 2">
    <name type="scientific">Actinoplanes palleronii</name>
    <dbReference type="NCBI Taxonomy" id="113570"/>
    <lineage>
        <taxon>Bacteria</taxon>
        <taxon>Bacillati</taxon>
        <taxon>Actinomycetota</taxon>
        <taxon>Actinomycetes</taxon>
        <taxon>Micromonosporales</taxon>
        <taxon>Micromonosporaceae</taxon>
        <taxon>Actinoplanes</taxon>
    </lineage>
</organism>
<name>A0ABQ4BMY2_9ACTN</name>
<proteinExistence type="predicted"/>
<accession>A0ABQ4BMY2</accession>
<sequence>MVAEYGGALPASGDLLAWLDDFSAEHWDFRKALGVERHQVTAPSFAPARRDLVLNAAGALGFIESAPPRLTEYDHLLVLGGLARTCLQRVEHAARILADGVVVPEVTGLGSFRPLGDAEQELLPGGADYEVDALEAGFRKEFAASTSERRSSAGAVSFESWTVHRLRGRRDLRLRVLAAPSSEPGVRRANTADTYRFWAREAEVRAGARVLVVTSPIYVPFQHCDAIRTLAVPHDCQVETVGLDVSRATLPQAAGATGADRYLQEIRSAIRSMRRLQADAG</sequence>
<evidence type="ECO:0000313" key="1">
    <source>
        <dbReference type="EMBL" id="GIE72050.1"/>
    </source>
</evidence>
<comment type="caution">
    <text evidence="1">The sequence shown here is derived from an EMBL/GenBank/DDBJ whole genome shotgun (WGS) entry which is preliminary data.</text>
</comment>
<evidence type="ECO:0000313" key="2">
    <source>
        <dbReference type="Proteomes" id="UP000624709"/>
    </source>
</evidence>
<dbReference type="Proteomes" id="UP000624709">
    <property type="component" value="Unassembled WGS sequence"/>
</dbReference>
<keyword evidence="2" id="KW-1185">Reference proteome</keyword>
<gene>
    <name evidence="1" type="ORF">Apa02nite_081580</name>
</gene>
<reference evidence="1 2" key="1">
    <citation type="submission" date="2021-01" db="EMBL/GenBank/DDBJ databases">
        <title>Whole genome shotgun sequence of Actinoplanes palleronii NBRC 14916.</title>
        <authorList>
            <person name="Komaki H."/>
            <person name="Tamura T."/>
        </authorList>
    </citation>
    <scope>NUCLEOTIDE SEQUENCE [LARGE SCALE GENOMIC DNA]</scope>
    <source>
        <strain evidence="1 2">NBRC 14916</strain>
    </source>
</reference>
<dbReference type="EMBL" id="BOMS01000137">
    <property type="protein sequence ID" value="GIE72050.1"/>
    <property type="molecule type" value="Genomic_DNA"/>
</dbReference>